<sequence>MSDVEEFVYESDGDYYVDEDYDVDEEEEMDDDAVELENAYYDATDHFRSNPAVALEHFNKVIRLEKETMKDDSIAWRFKALRHVVVLQCRLGYPSDVVEASYRQLLSYMGRVSKNEAQEAIDFVIDALSPTTVSSMSGGPPPSPEEEASGDSQLQAVYELTLEALKSARNDRLWFATSLKLARLYLAKGQTDRIKKVLAELHSHVEDFDYSGDEGAKSAKLLDVYSLELQVAVAEKDNAKVRGIYPKTLSLTHTIADPRNVAVIRESGGKLFMAERRWNDAYNEFFESFKNYQEAGNTRAKTILKYVVLASMLSLSDINPFDSREAKVYQNDPEVSVMSEIRRLYEAGDVKALSGLLHNNTSITRDAFIKEYVGILLLNVRLKVLEALVRPYRRVRLVYLADSLCMPEEELRALVVRLIEEGRVDGGRITVAENESFLEVPSKVERAATAASSAHYDAIRNWLDSANKLSEMCSAMVLSLPSVERTSEAAESTRARHRTRHAHPGGRPEGLPRWQHIARESSDGTQSVDDDGDTVMDAGVGMSAPRRRLVEDP</sequence>
<dbReference type="OrthoDB" id="194139at2759"/>
<dbReference type="InterPro" id="IPR000717">
    <property type="entry name" value="PCI_dom"/>
</dbReference>
<evidence type="ECO:0000256" key="1">
    <source>
        <dbReference type="SAM" id="MobiDB-lite"/>
    </source>
</evidence>
<dbReference type="PANTHER" id="PTHR10678">
    <property type="entry name" value="26S PROTEASOME NON-ATPASE REGULATORY SUBUNIT 11/COP9 SIGNALOSOME COMPLEX SUBUNIT 2"/>
    <property type="match status" value="1"/>
</dbReference>
<dbReference type="EMBL" id="GG685288">
    <property type="protein sequence ID" value="EER00033.1"/>
    <property type="molecule type" value="Genomic_DNA"/>
</dbReference>
<dbReference type="OMA" id="WMLAYNE"/>
<evidence type="ECO:0000259" key="2">
    <source>
        <dbReference type="PROSITE" id="PS50250"/>
    </source>
</evidence>
<dbReference type="AlphaFoldDB" id="C5LT65"/>
<dbReference type="InterPro" id="IPR036390">
    <property type="entry name" value="WH_DNA-bd_sf"/>
</dbReference>
<evidence type="ECO:0000313" key="4">
    <source>
        <dbReference type="Proteomes" id="UP000007800"/>
    </source>
</evidence>
<gene>
    <name evidence="3" type="ORF">Pmar_PMAR024509</name>
</gene>
<feature type="region of interest" description="Disordered" evidence="1">
    <location>
        <begin position="484"/>
        <end position="553"/>
    </location>
</feature>
<dbReference type="SMART" id="SM00753">
    <property type="entry name" value="PAM"/>
    <property type="match status" value="1"/>
</dbReference>
<proteinExistence type="predicted"/>
<feature type="compositionally biased region" description="Basic and acidic residues" evidence="1">
    <location>
        <begin position="485"/>
        <end position="494"/>
    </location>
</feature>
<reference evidence="3 4" key="1">
    <citation type="submission" date="2008-07" db="EMBL/GenBank/DDBJ databases">
        <authorList>
            <person name="El-Sayed N."/>
            <person name="Caler E."/>
            <person name="Inman J."/>
            <person name="Amedeo P."/>
            <person name="Hass B."/>
            <person name="Wortman J."/>
        </authorList>
    </citation>
    <scope>NUCLEOTIDE SEQUENCE [LARGE SCALE GENOMIC DNA]</scope>
    <source>
        <strain evidence="4">ATCC 50983 / TXsc</strain>
    </source>
</reference>
<dbReference type="PROSITE" id="PS50250">
    <property type="entry name" value="PCI"/>
    <property type="match status" value="1"/>
</dbReference>
<organism evidence="4">
    <name type="scientific">Perkinsus marinus (strain ATCC 50983 / TXsc)</name>
    <dbReference type="NCBI Taxonomy" id="423536"/>
    <lineage>
        <taxon>Eukaryota</taxon>
        <taxon>Sar</taxon>
        <taxon>Alveolata</taxon>
        <taxon>Perkinsozoa</taxon>
        <taxon>Perkinsea</taxon>
        <taxon>Perkinsida</taxon>
        <taxon>Perkinsidae</taxon>
        <taxon>Perkinsus</taxon>
    </lineage>
</organism>
<dbReference type="InterPro" id="IPR050871">
    <property type="entry name" value="26S_Proteasome/COP9_Components"/>
</dbReference>
<keyword evidence="4" id="KW-1185">Reference proteome</keyword>
<dbReference type="InParanoid" id="C5LT65"/>
<dbReference type="SUPFAM" id="SSF46785">
    <property type="entry name" value="Winged helix' DNA-binding domain"/>
    <property type="match status" value="1"/>
</dbReference>
<dbReference type="GeneID" id="9049728"/>
<dbReference type="SMART" id="SM00088">
    <property type="entry name" value="PINT"/>
    <property type="match status" value="1"/>
</dbReference>
<protein>
    <submittedName>
        <fullName evidence="3">COP9 signalosome complex subunit, putative</fullName>
    </submittedName>
</protein>
<evidence type="ECO:0000313" key="3">
    <source>
        <dbReference type="EMBL" id="EER00033.1"/>
    </source>
</evidence>
<dbReference type="Proteomes" id="UP000007800">
    <property type="component" value="Unassembled WGS sequence"/>
</dbReference>
<dbReference type="RefSeq" id="XP_002767315.1">
    <property type="nucleotide sequence ID" value="XM_002767269.1"/>
</dbReference>
<dbReference type="Gene3D" id="1.25.40.570">
    <property type="match status" value="1"/>
</dbReference>
<dbReference type="Pfam" id="PF01399">
    <property type="entry name" value="PCI"/>
    <property type="match status" value="1"/>
</dbReference>
<feature type="domain" description="PCI" evidence="2">
    <location>
        <begin position="274"/>
        <end position="442"/>
    </location>
</feature>
<feature type="compositionally biased region" description="Basic residues" evidence="1">
    <location>
        <begin position="495"/>
        <end position="504"/>
    </location>
</feature>
<feature type="region of interest" description="Disordered" evidence="1">
    <location>
        <begin position="132"/>
        <end position="152"/>
    </location>
</feature>
<accession>C5LT65</accession>
<name>C5LT65_PERM5</name>